<dbReference type="FunFam" id="3.10.110.10:FF:000086">
    <property type="entry name" value="Ubiquitin-conjugating enzyme E2 J1"/>
    <property type="match status" value="1"/>
</dbReference>
<organism evidence="5 6">
    <name type="scientific">Malassezia sympodialis (strain ATCC 42132)</name>
    <name type="common">Atopic eczema-associated yeast</name>
    <dbReference type="NCBI Taxonomy" id="1230383"/>
    <lineage>
        <taxon>Eukaryota</taxon>
        <taxon>Fungi</taxon>
        <taxon>Dikarya</taxon>
        <taxon>Basidiomycota</taxon>
        <taxon>Ustilaginomycotina</taxon>
        <taxon>Malasseziomycetes</taxon>
        <taxon>Malasseziales</taxon>
        <taxon>Malasseziaceae</taxon>
        <taxon>Malassezia</taxon>
    </lineage>
</organism>
<dbReference type="EMBL" id="LT671823">
    <property type="protein sequence ID" value="SHO77644.1"/>
    <property type="molecule type" value="Genomic_DNA"/>
</dbReference>
<name>A0A1M8A615_MALS4</name>
<dbReference type="InterPro" id="IPR000608">
    <property type="entry name" value="UBC"/>
</dbReference>
<dbReference type="VEuPathDB" id="FungiDB:MSYG_1986"/>
<keyword evidence="1" id="KW-0833">Ubl conjugation pathway</keyword>
<feature type="region of interest" description="Disordered" evidence="2">
    <location>
        <begin position="178"/>
        <end position="250"/>
    </location>
</feature>
<dbReference type="Gene3D" id="3.10.110.10">
    <property type="entry name" value="Ubiquitin Conjugating Enzyme"/>
    <property type="match status" value="1"/>
</dbReference>
<keyword evidence="3" id="KW-0472">Membrane</keyword>
<dbReference type="SMART" id="SM00212">
    <property type="entry name" value="UBCc"/>
    <property type="match status" value="1"/>
</dbReference>
<dbReference type="STRING" id="1230383.A0A1M8A615"/>
<feature type="domain" description="UBC core" evidence="4">
    <location>
        <begin position="8"/>
        <end position="158"/>
    </location>
</feature>
<reference evidence="6" key="1">
    <citation type="journal article" date="2017" name="Nucleic Acids Res.">
        <title>Proteogenomics produces comprehensive and highly accurate protein-coding gene annotation in a complete genome assembly of Malassezia sympodialis.</title>
        <authorList>
            <person name="Zhu Y."/>
            <person name="Engstroem P.G."/>
            <person name="Tellgren-Roth C."/>
            <person name="Baudo C.D."/>
            <person name="Kennell J.C."/>
            <person name="Sun S."/>
            <person name="Billmyre R.B."/>
            <person name="Schroeder M.S."/>
            <person name="Andersson A."/>
            <person name="Holm T."/>
            <person name="Sigurgeirsson B."/>
            <person name="Wu G."/>
            <person name="Sankaranarayanan S.R."/>
            <person name="Siddharthan R."/>
            <person name="Sanyal K."/>
            <person name="Lundeberg J."/>
            <person name="Nystedt B."/>
            <person name="Boekhout T."/>
            <person name="Dawson T.L. Jr."/>
            <person name="Heitman J."/>
            <person name="Scheynius A."/>
            <person name="Lehtioe J."/>
        </authorList>
    </citation>
    <scope>NUCLEOTIDE SEQUENCE [LARGE SCALE GENOMIC DNA]</scope>
    <source>
        <strain evidence="6">ATCC 42132</strain>
    </source>
</reference>
<evidence type="ECO:0000256" key="1">
    <source>
        <dbReference type="ARBA" id="ARBA00022786"/>
    </source>
</evidence>
<feature type="compositionally biased region" description="Pro residues" evidence="2">
    <location>
        <begin position="236"/>
        <end position="250"/>
    </location>
</feature>
<dbReference type="PROSITE" id="PS50127">
    <property type="entry name" value="UBC_2"/>
    <property type="match status" value="1"/>
</dbReference>
<dbReference type="InterPro" id="IPR050113">
    <property type="entry name" value="Ub_conjugating_enzyme"/>
</dbReference>
<keyword evidence="6" id="KW-1185">Reference proteome</keyword>
<gene>
    <name evidence="5" type="ORF">MSYG_1986</name>
</gene>
<protein>
    <submittedName>
        <fullName evidence="5">Similar to S.cerevisiae protein UBC6 (Ubiquitin-conjugating enzyme involved in ERAD)</fullName>
    </submittedName>
</protein>
<evidence type="ECO:0000313" key="5">
    <source>
        <dbReference type="EMBL" id="SHO77644.1"/>
    </source>
</evidence>
<dbReference type="Pfam" id="PF00179">
    <property type="entry name" value="UQ_con"/>
    <property type="match status" value="1"/>
</dbReference>
<proteinExistence type="predicted"/>
<dbReference type="InterPro" id="IPR016135">
    <property type="entry name" value="UBQ-conjugating_enzyme/RWD"/>
</dbReference>
<evidence type="ECO:0000313" key="6">
    <source>
        <dbReference type="Proteomes" id="UP000186303"/>
    </source>
</evidence>
<dbReference type="OMA" id="KVCISFT"/>
<dbReference type="CDD" id="cd23799">
    <property type="entry name" value="UBCc_UBE2J"/>
    <property type="match status" value="1"/>
</dbReference>
<accession>A0A1M8A615</accession>
<evidence type="ECO:0000259" key="4">
    <source>
        <dbReference type="PROSITE" id="PS50127"/>
    </source>
</evidence>
<evidence type="ECO:0000256" key="3">
    <source>
        <dbReference type="SAM" id="Phobius"/>
    </source>
</evidence>
<dbReference type="AlphaFoldDB" id="A0A1M8A615"/>
<feature type="transmembrane region" description="Helical" evidence="3">
    <location>
        <begin position="278"/>
        <end position="298"/>
    </location>
</feature>
<dbReference type="Proteomes" id="UP000186303">
    <property type="component" value="Chromosome 3"/>
</dbReference>
<dbReference type="PANTHER" id="PTHR24067">
    <property type="entry name" value="UBIQUITIN-CONJUGATING ENZYME E2"/>
    <property type="match status" value="1"/>
</dbReference>
<dbReference type="SUPFAM" id="SSF54495">
    <property type="entry name" value="UBC-like"/>
    <property type="match status" value="1"/>
</dbReference>
<evidence type="ECO:0000256" key="2">
    <source>
        <dbReference type="SAM" id="MobiDB-lite"/>
    </source>
</evidence>
<keyword evidence="3" id="KW-0812">Transmembrane</keyword>
<dbReference type="OrthoDB" id="1158011at2759"/>
<keyword evidence="3" id="KW-1133">Transmembrane helix</keyword>
<sequence>MSLKSSSSAAKRIMTEMKEMQADDSSEFTAAPLEENIFEWHFTLRGPVDSPFAEGLYHGKILLPTDYPFRPPHIVFLTPNGRWKVDTKVCISFTGFHEESWQPAWGIRTALLGVQALMVSRGDEAGAGALSKSDEDREALAKQSLHWTCPQCRQSNAEILQDRPRPHVVSAAMLPGTPKAAAQQEKGQGPAQADARPQDTTPASAPENAPIPSHNDRPRDEEVDNVDRPVLQSTKPPTPAPTLDGPPLPAPGLPLVATALQRRELSMLQAQIESCRRILLLLDSLMGLVCALLVLLILKNL</sequence>